<dbReference type="EMBL" id="JAFBEC010000010">
    <property type="protein sequence ID" value="MBM7634249.1"/>
    <property type="molecule type" value="Genomic_DNA"/>
</dbReference>
<name>A0ABS2PFN9_9BACL</name>
<accession>A0ABS2PFN9</accession>
<protein>
    <recommendedName>
        <fullName evidence="3">DUF5680 domain-containing protein</fullName>
    </recommendedName>
</protein>
<proteinExistence type="predicted"/>
<keyword evidence="2" id="KW-1185">Reference proteome</keyword>
<organism evidence="1 2">
    <name type="scientific">Geomicrobium sediminis</name>
    <dbReference type="NCBI Taxonomy" id="1347788"/>
    <lineage>
        <taxon>Bacteria</taxon>
        <taxon>Bacillati</taxon>
        <taxon>Bacillota</taxon>
        <taxon>Bacilli</taxon>
        <taxon>Bacillales</taxon>
        <taxon>Geomicrobium</taxon>
    </lineage>
</organism>
<evidence type="ECO:0000313" key="1">
    <source>
        <dbReference type="EMBL" id="MBM7634249.1"/>
    </source>
</evidence>
<gene>
    <name evidence="1" type="ORF">JOD17_003351</name>
</gene>
<dbReference type="Proteomes" id="UP000741863">
    <property type="component" value="Unassembled WGS sequence"/>
</dbReference>
<reference evidence="1 2" key="1">
    <citation type="submission" date="2021-01" db="EMBL/GenBank/DDBJ databases">
        <title>Genomic Encyclopedia of Type Strains, Phase IV (KMG-IV): sequencing the most valuable type-strain genomes for metagenomic binning, comparative biology and taxonomic classification.</title>
        <authorList>
            <person name="Goeker M."/>
        </authorList>
    </citation>
    <scope>NUCLEOTIDE SEQUENCE [LARGE SCALE GENOMIC DNA]</scope>
    <source>
        <strain evidence="1 2">DSM 25540</strain>
    </source>
</reference>
<dbReference type="RefSeq" id="WP_204699006.1">
    <property type="nucleotide sequence ID" value="NZ_JAFBEC010000010.1"/>
</dbReference>
<evidence type="ECO:0008006" key="3">
    <source>
        <dbReference type="Google" id="ProtNLM"/>
    </source>
</evidence>
<comment type="caution">
    <text evidence="1">The sequence shown here is derived from an EMBL/GenBank/DDBJ whole genome shotgun (WGS) entry which is preliminary data.</text>
</comment>
<evidence type="ECO:0000313" key="2">
    <source>
        <dbReference type="Proteomes" id="UP000741863"/>
    </source>
</evidence>
<sequence>MKKDMKKEVLDRVRDLLMKSFPNHRIVSHRLITEEKDHYIIDYGFVYKDNFELKSHKKADFLVRYEGTSEKGHLYERDLVKWMPLQGISLISDEYREIFRGQMHSPLCWQDSMEYRTLPITKGELEGEETHFWVCEHCPSVVLEYPTYRDSQNLFNALN</sequence>